<dbReference type="PANTHER" id="PTHR33988:SF2">
    <property type="entry name" value="ENDORIBONUCLEASE MAZF"/>
    <property type="match status" value="1"/>
</dbReference>
<evidence type="ECO:0000256" key="2">
    <source>
        <dbReference type="ARBA" id="ARBA00022649"/>
    </source>
</evidence>
<evidence type="ECO:0000256" key="1">
    <source>
        <dbReference type="ARBA" id="ARBA00007521"/>
    </source>
</evidence>
<keyword evidence="3" id="KW-0175">Coiled coil</keyword>
<dbReference type="STRING" id="1123350.SAMN02744040_01636"/>
<dbReference type="Gene3D" id="2.30.30.110">
    <property type="match status" value="1"/>
</dbReference>
<dbReference type="GO" id="GO:0003677">
    <property type="term" value="F:DNA binding"/>
    <property type="evidence" value="ECO:0007669"/>
    <property type="project" value="InterPro"/>
</dbReference>
<name>A0A1M5S5F8_9FIRM</name>
<organism evidence="4 5">
    <name type="scientific">Tepidibacter thalassicus DSM 15285</name>
    <dbReference type="NCBI Taxonomy" id="1123350"/>
    <lineage>
        <taxon>Bacteria</taxon>
        <taxon>Bacillati</taxon>
        <taxon>Bacillota</taxon>
        <taxon>Clostridia</taxon>
        <taxon>Peptostreptococcales</taxon>
        <taxon>Peptostreptococcaceae</taxon>
        <taxon>Tepidibacter</taxon>
    </lineage>
</organism>
<dbReference type="SUPFAM" id="SSF50118">
    <property type="entry name" value="Cell growth inhibitor/plasmid maintenance toxic component"/>
    <property type="match status" value="1"/>
</dbReference>
<dbReference type="GO" id="GO:0016075">
    <property type="term" value="P:rRNA catabolic process"/>
    <property type="evidence" value="ECO:0007669"/>
    <property type="project" value="TreeGrafter"/>
</dbReference>
<dbReference type="EMBL" id="FQXH01000017">
    <property type="protein sequence ID" value="SHH33709.1"/>
    <property type="molecule type" value="Genomic_DNA"/>
</dbReference>
<evidence type="ECO:0000313" key="5">
    <source>
        <dbReference type="Proteomes" id="UP000242520"/>
    </source>
</evidence>
<comment type="similarity">
    <text evidence="1">Belongs to the PemK/MazF family.</text>
</comment>
<evidence type="ECO:0000256" key="3">
    <source>
        <dbReference type="SAM" id="Coils"/>
    </source>
</evidence>
<gene>
    <name evidence="4" type="ORF">SAMN02744040_01636</name>
</gene>
<dbReference type="RefSeq" id="WP_072725413.1">
    <property type="nucleotide sequence ID" value="NZ_FQXH01000017.1"/>
</dbReference>
<dbReference type="Proteomes" id="UP000242520">
    <property type="component" value="Unassembled WGS sequence"/>
</dbReference>
<dbReference type="PANTHER" id="PTHR33988">
    <property type="entry name" value="ENDORIBONUCLEASE MAZF-RELATED"/>
    <property type="match status" value="1"/>
</dbReference>
<dbReference type="InterPro" id="IPR011067">
    <property type="entry name" value="Plasmid_toxin/cell-grow_inhib"/>
</dbReference>
<evidence type="ECO:0000313" key="4">
    <source>
        <dbReference type="EMBL" id="SHH33709.1"/>
    </source>
</evidence>
<feature type="coiled-coil region" evidence="3">
    <location>
        <begin position="150"/>
        <end position="184"/>
    </location>
</feature>
<dbReference type="OrthoDB" id="9808744at2"/>
<proteinExistence type="inferred from homology"/>
<accession>A0A1M5S5F8</accession>
<dbReference type="AlphaFoldDB" id="A0A1M5S5F8"/>
<keyword evidence="5" id="KW-1185">Reference proteome</keyword>
<dbReference type="GO" id="GO:0004521">
    <property type="term" value="F:RNA endonuclease activity"/>
    <property type="evidence" value="ECO:0007669"/>
    <property type="project" value="TreeGrafter"/>
</dbReference>
<sequence length="215" mass="24513">MARSIDLSKIQQYLKWLKTKLYLDSNASRASKRVVKRGEVYRCNLGLGIGSEECKERPCLILQNDAGNVISPNTIVAPITHTESTLPVVVSIANKYNESGEIILDGNVLLANMICVSKARLGDYITKLDSSEMKAVDKAIAISVDIKRHYDKLQNILNDKLDYIEKLKKKINDLEVELSKKKNELNRFVMFKEEFGINDMEEFQRQIREAFSKNL</sequence>
<dbReference type="GO" id="GO:0006402">
    <property type="term" value="P:mRNA catabolic process"/>
    <property type="evidence" value="ECO:0007669"/>
    <property type="project" value="TreeGrafter"/>
</dbReference>
<keyword evidence="2" id="KW-1277">Toxin-antitoxin system</keyword>
<protein>
    <submittedName>
        <fullName evidence="4">mRNA interferase MazF</fullName>
    </submittedName>
</protein>
<dbReference type="InterPro" id="IPR003477">
    <property type="entry name" value="PemK-like"/>
</dbReference>
<dbReference type="Pfam" id="PF02452">
    <property type="entry name" value="PemK_toxin"/>
    <property type="match status" value="1"/>
</dbReference>
<reference evidence="5" key="1">
    <citation type="submission" date="2016-11" db="EMBL/GenBank/DDBJ databases">
        <authorList>
            <person name="Varghese N."/>
            <person name="Submissions S."/>
        </authorList>
    </citation>
    <scope>NUCLEOTIDE SEQUENCE [LARGE SCALE GENOMIC DNA]</scope>
    <source>
        <strain evidence="5">DSM 15285</strain>
    </source>
</reference>